<protein>
    <recommendedName>
        <fullName evidence="1">Metallo-beta-lactamase domain-containing protein</fullName>
    </recommendedName>
</protein>
<dbReference type="Pfam" id="PF00753">
    <property type="entry name" value="Lactamase_B"/>
    <property type="match status" value="1"/>
</dbReference>
<evidence type="ECO:0000313" key="2">
    <source>
        <dbReference type="EMBL" id="SVC68173.1"/>
    </source>
</evidence>
<reference evidence="2" key="1">
    <citation type="submission" date="2018-05" db="EMBL/GenBank/DDBJ databases">
        <authorList>
            <person name="Lanie J.A."/>
            <person name="Ng W.-L."/>
            <person name="Kazmierczak K.M."/>
            <person name="Andrzejewski T.M."/>
            <person name="Davidsen T.M."/>
            <person name="Wayne K.J."/>
            <person name="Tettelin H."/>
            <person name="Glass J.I."/>
            <person name="Rusch D."/>
            <person name="Podicherti R."/>
            <person name="Tsui H.-C.T."/>
            <person name="Winkler M.E."/>
        </authorList>
    </citation>
    <scope>NUCLEOTIDE SEQUENCE</scope>
</reference>
<dbReference type="PANTHER" id="PTHR42951">
    <property type="entry name" value="METALLO-BETA-LACTAMASE DOMAIN-CONTAINING"/>
    <property type="match status" value="1"/>
</dbReference>
<dbReference type="InterPro" id="IPR001279">
    <property type="entry name" value="Metallo-B-lactamas"/>
</dbReference>
<dbReference type="InterPro" id="IPR036866">
    <property type="entry name" value="RibonucZ/Hydroxyglut_hydro"/>
</dbReference>
<dbReference type="AlphaFoldDB" id="A0A382P487"/>
<accession>A0A382P487</accession>
<dbReference type="SMART" id="SM00849">
    <property type="entry name" value="Lactamase_B"/>
    <property type="match status" value="1"/>
</dbReference>
<evidence type="ECO:0000259" key="1">
    <source>
        <dbReference type="SMART" id="SM00849"/>
    </source>
</evidence>
<gene>
    <name evidence="2" type="ORF">METZ01_LOCUS321027</name>
</gene>
<proteinExistence type="predicted"/>
<feature type="non-terminal residue" evidence="2">
    <location>
        <position position="307"/>
    </location>
</feature>
<organism evidence="2">
    <name type="scientific">marine metagenome</name>
    <dbReference type="NCBI Taxonomy" id="408172"/>
    <lineage>
        <taxon>unclassified sequences</taxon>
        <taxon>metagenomes</taxon>
        <taxon>ecological metagenomes</taxon>
    </lineage>
</organism>
<dbReference type="EMBL" id="UINC01104763">
    <property type="protein sequence ID" value="SVC68173.1"/>
    <property type="molecule type" value="Genomic_DNA"/>
</dbReference>
<dbReference type="SUPFAM" id="SSF56281">
    <property type="entry name" value="Metallo-hydrolase/oxidoreductase"/>
    <property type="match status" value="1"/>
</dbReference>
<sequence>MNKTALITLILLSINTYSEEKAEIFDDFNNKHTCDTNFNAEFTLSKHSDSWFQVYKTHNNVYSIVEPYQYQEAISHLIIGKNKALLLDTGIGLLPIRPVIEKITDLPIIVINSHTHFDHVGGNWEFSNIWAIDTSYTKANMAGFQHNRIALDFTQNSFCIDPPIDADLENIYTKQWEASRYIKDGDTIDLGNRIIEILYVPGHTPDSLALFDRKEGLLFTGDTYYDAELWLYVPETNLKNYQNSINRLVTIETQIDYIFGAHRTVRVNTGILKNVKQALLKLTTDEYLFDKSDGTQLFISVNGIDFV</sequence>
<dbReference type="Gene3D" id="3.60.15.10">
    <property type="entry name" value="Ribonuclease Z/Hydroxyacylglutathione hydrolase-like"/>
    <property type="match status" value="1"/>
</dbReference>
<dbReference type="PANTHER" id="PTHR42951:SF4">
    <property type="entry name" value="ACYL-COENZYME A THIOESTERASE MBLAC2"/>
    <property type="match status" value="1"/>
</dbReference>
<dbReference type="InterPro" id="IPR050855">
    <property type="entry name" value="NDM-1-like"/>
</dbReference>
<feature type="domain" description="Metallo-beta-lactamase" evidence="1">
    <location>
        <begin position="72"/>
        <end position="262"/>
    </location>
</feature>
<name>A0A382P487_9ZZZZ</name>